<organism evidence="3 4">
    <name type="scientific">Armillaria luteobubalina</name>
    <dbReference type="NCBI Taxonomy" id="153913"/>
    <lineage>
        <taxon>Eukaryota</taxon>
        <taxon>Fungi</taxon>
        <taxon>Dikarya</taxon>
        <taxon>Basidiomycota</taxon>
        <taxon>Agaricomycotina</taxon>
        <taxon>Agaricomycetes</taxon>
        <taxon>Agaricomycetidae</taxon>
        <taxon>Agaricales</taxon>
        <taxon>Marasmiineae</taxon>
        <taxon>Physalacriaceae</taxon>
        <taxon>Armillaria</taxon>
    </lineage>
</organism>
<accession>A0AA39Q9M3</accession>
<dbReference type="EMBL" id="JAUEPU010000010">
    <property type="protein sequence ID" value="KAK0498843.1"/>
    <property type="molecule type" value="Genomic_DNA"/>
</dbReference>
<dbReference type="AlphaFoldDB" id="A0AA39Q9M3"/>
<sequence length="363" mass="41329">MSDQTKKYKAFQLFTQNHLRLPNPFALIPGEVHSNPPLPEPEPSMSTHSKPYNAPTHKTKSKMLNQLSQRGLFLSVIVHPLLPPAILLWQAAVELTNSDCSRCYPEARIAEANGYIFPCPDIFASMQDERKALKLIKAWLCLRPLLLARVSCSSYLAQPIAYQSWRVILNLDCLMKNASSGNSGSPRSMPTKAGKHRDQAIDFLQGCASELRIDANFNVGQVVWRGIELEMLMDDHCREIVWELAELNFRFEFLALDARAAMNGRNYELLLHCLPYGLTMAFVAVDIGSANHGLGHPTWWQRAPYVFPLMNAMRSWRACPNLIQQKKTSYMKEEFDEMERCTILFYVDSFFCFFGRTATGILE</sequence>
<gene>
    <name evidence="3" type="ORF">EDD18DRAFT_1103310</name>
</gene>
<keyword evidence="2" id="KW-0472">Membrane</keyword>
<feature type="transmembrane region" description="Helical" evidence="2">
    <location>
        <begin position="72"/>
        <end position="92"/>
    </location>
</feature>
<name>A0AA39Q9M3_9AGAR</name>
<evidence type="ECO:0000313" key="4">
    <source>
        <dbReference type="Proteomes" id="UP001175228"/>
    </source>
</evidence>
<protein>
    <submittedName>
        <fullName evidence="3">Uncharacterized protein</fullName>
    </submittedName>
</protein>
<feature type="region of interest" description="Disordered" evidence="1">
    <location>
        <begin position="32"/>
        <end position="57"/>
    </location>
</feature>
<evidence type="ECO:0000313" key="3">
    <source>
        <dbReference type="EMBL" id="KAK0498843.1"/>
    </source>
</evidence>
<evidence type="ECO:0000256" key="1">
    <source>
        <dbReference type="SAM" id="MobiDB-lite"/>
    </source>
</evidence>
<keyword evidence="2" id="KW-0812">Transmembrane</keyword>
<keyword evidence="2" id="KW-1133">Transmembrane helix</keyword>
<dbReference type="Proteomes" id="UP001175228">
    <property type="component" value="Unassembled WGS sequence"/>
</dbReference>
<keyword evidence="4" id="KW-1185">Reference proteome</keyword>
<comment type="caution">
    <text evidence="3">The sequence shown here is derived from an EMBL/GenBank/DDBJ whole genome shotgun (WGS) entry which is preliminary data.</text>
</comment>
<reference evidence="3" key="1">
    <citation type="submission" date="2023-06" db="EMBL/GenBank/DDBJ databases">
        <authorList>
            <consortium name="Lawrence Berkeley National Laboratory"/>
            <person name="Ahrendt S."/>
            <person name="Sahu N."/>
            <person name="Indic B."/>
            <person name="Wong-Bajracharya J."/>
            <person name="Merenyi Z."/>
            <person name="Ke H.-M."/>
            <person name="Monk M."/>
            <person name="Kocsube S."/>
            <person name="Drula E."/>
            <person name="Lipzen A."/>
            <person name="Balint B."/>
            <person name="Henrissat B."/>
            <person name="Andreopoulos B."/>
            <person name="Martin F.M."/>
            <person name="Harder C.B."/>
            <person name="Rigling D."/>
            <person name="Ford K.L."/>
            <person name="Foster G.D."/>
            <person name="Pangilinan J."/>
            <person name="Papanicolaou A."/>
            <person name="Barry K."/>
            <person name="LaButti K."/>
            <person name="Viragh M."/>
            <person name="Koriabine M."/>
            <person name="Yan M."/>
            <person name="Riley R."/>
            <person name="Champramary S."/>
            <person name="Plett K.L."/>
            <person name="Tsai I.J."/>
            <person name="Slot J."/>
            <person name="Sipos G."/>
            <person name="Plett J."/>
            <person name="Nagy L.G."/>
            <person name="Grigoriev I.V."/>
        </authorList>
    </citation>
    <scope>NUCLEOTIDE SEQUENCE</scope>
    <source>
        <strain evidence="3">HWK02</strain>
    </source>
</reference>
<proteinExistence type="predicted"/>
<evidence type="ECO:0000256" key="2">
    <source>
        <dbReference type="SAM" id="Phobius"/>
    </source>
</evidence>